<accession>A0A162J3Z5</accession>
<dbReference type="Proteomes" id="UP000243498">
    <property type="component" value="Unassembled WGS sequence"/>
</dbReference>
<feature type="chain" id="PRO_5007835942" description="Transmembrane protein" evidence="3">
    <location>
        <begin position="18"/>
        <end position="270"/>
    </location>
</feature>
<dbReference type="EMBL" id="AZHC01000023">
    <property type="protein sequence ID" value="OAA39098.1"/>
    <property type="molecule type" value="Genomic_DNA"/>
</dbReference>
<dbReference type="OrthoDB" id="3630276at2759"/>
<evidence type="ECO:0000313" key="4">
    <source>
        <dbReference type="EMBL" id="OAA39098.1"/>
    </source>
</evidence>
<dbReference type="AlphaFoldDB" id="A0A162J3Z5"/>
<feature type="compositionally biased region" description="Polar residues" evidence="1">
    <location>
        <begin position="251"/>
        <end position="270"/>
    </location>
</feature>
<proteinExistence type="predicted"/>
<keyword evidence="2" id="KW-0472">Membrane</keyword>
<feature type="signal peptide" evidence="3">
    <location>
        <begin position="1"/>
        <end position="17"/>
    </location>
</feature>
<reference evidence="7" key="2">
    <citation type="submission" date="2018-12" db="EMBL/GenBank/DDBJ databases">
        <title>The complete genome of Metarhizium rileyi, a key fungal pathogen of Lepidoptera.</title>
        <authorList>
            <person name="Binneck E."/>
            <person name="Lastra C.C.L."/>
            <person name="Sosa-Gomez D.R."/>
        </authorList>
    </citation>
    <scope>NUCLEOTIDE SEQUENCE [LARGE SCALE GENOMIC DNA]</scope>
    <source>
        <strain evidence="7">Cep018-CH2</strain>
    </source>
</reference>
<keyword evidence="2" id="KW-0812">Transmembrane</keyword>
<protein>
    <recommendedName>
        <fullName evidence="8">Transmembrane protein</fullName>
    </recommendedName>
</protein>
<name>A0A162J3Z5_METRR</name>
<evidence type="ECO:0008006" key="8">
    <source>
        <dbReference type="Google" id="ProtNLM"/>
    </source>
</evidence>
<dbReference type="Proteomes" id="UP000317257">
    <property type="component" value="Unassembled WGS sequence"/>
</dbReference>
<reference evidence="5" key="3">
    <citation type="journal article" date="2019" name="Microbiol. Resour. Announc.">
        <title>Genome Sequence of Metarhizium rileyi, a Microbial Control Agent for Lepidoptera.</title>
        <authorList>
            <person name="Binneck E."/>
            <person name="Lastra C.C.L."/>
            <person name="Sosa-Gomez D.R."/>
        </authorList>
    </citation>
    <scope>NUCLEOTIDE SEQUENCE</scope>
    <source>
        <strain evidence="5">Cep018-CH2</strain>
    </source>
</reference>
<evidence type="ECO:0000256" key="1">
    <source>
        <dbReference type="SAM" id="MobiDB-lite"/>
    </source>
</evidence>
<keyword evidence="2" id="KW-1133">Transmembrane helix</keyword>
<dbReference type="EMBL" id="SBHS01000034">
    <property type="protein sequence ID" value="TWU71987.1"/>
    <property type="molecule type" value="Genomic_DNA"/>
</dbReference>
<evidence type="ECO:0000313" key="6">
    <source>
        <dbReference type="Proteomes" id="UP000243498"/>
    </source>
</evidence>
<sequence length="270" mass="28904">MRPFTLSALLLASTASALPRDECFQRHSKDLADYTDCGSRAAVAQCLSSLTSFEPSRLESCYTAAGCSASQAARDAEYIMSRCQAYAREGELRKRFRAAMTPVQTTPAVVAAHLYARASTTPGPKKSGTECFSTTELDTTSCDVATDNGRLTTHACSPAKSTSSHCLSGWICTLDGSHQDVCMKKQSIDTGGIIVAIVFAAFFAIGLCYLTFACCRERSHHRKVAAKAEAVALARAATKKQRSNEARAPLMQQTQHSGAPNPFQDQSGPA</sequence>
<keyword evidence="6" id="KW-1185">Reference proteome</keyword>
<evidence type="ECO:0000256" key="2">
    <source>
        <dbReference type="SAM" id="Phobius"/>
    </source>
</evidence>
<feature type="region of interest" description="Disordered" evidence="1">
    <location>
        <begin position="236"/>
        <end position="270"/>
    </location>
</feature>
<accession>A0A5C6G447</accession>
<comment type="caution">
    <text evidence="4">The sequence shown here is derived from an EMBL/GenBank/DDBJ whole genome shotgun (WGS) entry which is preliminary data.</text>
</comment>
<evidence type="ECO:0000313" key="5">
    <source>
        <dbReference type="EMBL" id="TWU71987.1"/>
    </source>
</evidence>
<dbReference type="OMA" id="RAPLMRQ"/>
<organism evidence="4 6">
    <name type="scientific">Metarhizium rileyi (strain RCEF 4871)</name>
    <name type="common">Nomuraea rileyi</name>
    <dbReference type="NCBI Taxonomy" id="1649241"/>
    <lineage>
        <taxon>Eukaryota</taxon>
        <taxon>Fungi</taxon>
        <taxon>Dikarya</taxon>
        <taxon>Ascomycota</taxon>
        <taxon>Pezizomycotina</taxon>
        <taxon>Sordariomycetes</taxon>
        <taxon>Hypocreomycetidae</taxon>
        <taxon>Hypocreales</taxon>
        <taxon>Clavicipitaceae</taxon>
        <taxon>Metarhizium</taxon>
    </lineage>
</organism>
<gene>
    <name evidence="5" type="ORF">ED733_002779</name>
    <name evidence="4" type="ORF">NOR_06358</name>
</gene>
<keyword evidence="3" id="KW-0732">Signal</keyword>
<evidence type="ECO:0000313" key="7">
    <source>
        <dbReference type="Proteomes" id="UP000317257"/>
    </source>
</evidence>
<feature type="transmembrane region" description="Helical" evidence="2">
    <location>
        <begin position="191"/>
        <end position="212"/>
    </location>
</feature>
<evidence type="ECO:0000256" key="3">
    <source>
        <dbReference type="SAM" id="SignalP"/>
    </source>
</evidence>
<reference evidence="4 6" key="1">
    <citation type="journal article" date="2016" name="Genome Biol. Evol.">
        <title>Divergent and convergent evolution of fungal pathogenicity.</title>
        <authorList>
            <person name="Shang Y."/>
            <person name="Xiao G."/>
            <person name="Zheng P."/>
            <person name="Cen K."/>
            <person name="Zhan S."/>
            <person name="Wang C."/>
        </authorList>
    </citation>
    <scope>NUCLEOTIDE SEQUENCE [LARGE SCALE GENOMIC DNA]</scope>
    <source>
        <strain evidence="4 6">RCEF 4871</strain>
    </source>
</reference>